<feature type="transmembrane region" description="Helical" evidence="9">
    <location>
        <begin position="180"/>
        <end position="201"/>
    </location>
</feature>
<feature type="transmembrane region" description="Helical" evidence="9">
    <location>
        <begin position="272"/>
        <end position="295"/>
    </location>
</feature>
<dbReference type="InterPro" id="IPR027469">
    <property type="entry name" value="Cation_efflux_TMD_sf"/>
</dbReference>
<dbReference type="EMBL" id="JBJQND010000001">
    <property type="protein sequence ID" value="KAL3889952.1"/>
    <property type="molecule type" value="Genomic_DNA"/>
</dbReference>
<dbReference type="GO" id="GO:0016020">
    <property type="term" value="C:membrane"/>
    <property type="evidence" value="ECO:0007669"/>
    <property type="project" value="UniProtKB-SubCell"/>
</dbReference>
<dbReference type="InterPro" id="IPR050681">
    <property type="entry name" value="CDF/SLC30A"/>
</dbReference>
<feature type="transmembrane region" description="Helical" evidence="9">
    <location>
        <begin position="79"/>
        <end position="103"/>
    </location>
</feature>
<dbReference type="InterPro" id="IPR027470">
    <property type="entry name" value="Cation_efflux_CTD"/>
</dbReference>
<comment type="caution">
    <text evidence="12">The sequence shown here is derived from an EMBL/GenBank/DDBJ whole genome shotgun (WGS) entry which is preliminary data.</text>
</comment>
<dbReference type="GO" id="GO:0006829">
    <property type="term" value="P:zinc ion transport"/>
    <property type="evidence" value="ECO:0007669"/>
    <property type="project" value="UniProtKB-KW"/>
</dbReference>
<evidence type="ECO:0000256" key="9">
    <source>
        <dbReference type="SAM" id="Phobius"/>
    </source>
</evidence>
<evidence type="ECO:0000256" key="6">
    <source>
        <dbReference type="ARBA" id="ARBA00022989"/>
    </source>
</evidence>
<sequence length="424" mass="46969">MSVSRKRCSSLGEEGSCETDRLLERTEATAVRYAGTRGDGNFLFGEISHLQNDPSLQEGNHCHKGKKEPDIDRKARRKLIIACLLSLIFMIGEIVGGILAHSLAIVSDAAHLLTDLASFLISLLAIYLASRPASKKLSFGWSRAEILGALVSILLLWVLTGVLVYMGVERVIDQTYQIDATIMLITAGCGVAFNVIMGLSLHQHSHHSHGQDRTENIHATEVDRYSPPIVSLVENETSYGTVQLENNSSDLSRTCDKKHDTKRHSNLNVKAAFIHVVGDFIQSIGVLVAAFIIYFKPEWKLADPICTFLFSILVLFTTITILRDILVVLMEGTPRGMSMDLIKHSFLEINGVCNIHDLRVWSLSLSKIALSVHLAVKADTNPLDILLEATAKIQKEFNITETTIQVEAYVDDMVNCRMCKDLID</sequence>
<evidence type="ECO:0000256" key="1">
    <source>
        <dbReference type="ARBA" id="ARBA00004141"/>
    </source>
</evidence>
<keyword evidence="5" id="KW-0864">Zinc transport</keyword>
<dbReference type="SUPFAM" id="SSF161111">
    <property type="entry name" value="Cation efflux protein transmembrane domain-like"/>
    <property type="match status" value="1"/>
</dbReference>
<keyword evidence="4 9" id="KW-0812">Transmembrane</keyword>
<feature type="transmembrane region" description="Helical" evidence="9">
    <location>
        <begin position="109"/>
        <end position="129"/>
    </location>
</feature>
<dbReference type="Gene3D" id="1.20.1510.10">
    <property type="entry name" value="Cation efflux protein transmembrane domain"/>
    <property type="match status" value="1"/>
</dbReference>
<accession>A0ABD3XUR1</accession>
<dbReference type="NCBIfam" id="TIGR01297">
    <property type="entry name" value="CDF"/>
    <property type="match status" value="1"/>
</dbReference>
<evidence type="ECO:0000256" key="5">
    <source>
        <dbReference type="ARBA" id="ARBA00022906"/>
    </source>
</evidence>
<feature type="transmembrane region" description="Helical" evidence="9">
    <location>
        <begin position="149"/>
        <end position="168"/>
    </location>
</feature>
<dbReference type="PANTHER" id="PTHR11562">
    <property type="entry name" value="CATION EFFLUX PROTEIN/ ZINC TRANSPORTER"/>
    <property type="match status" value="1"/>
</dbReference>
<feature type="domain" description="Cation efflux protein cytoplasmic" evidence="11">
    <location>
        <begin position="336"/>
        <end position="409"/>
    </location>
</feature>
<protein>
    <recommendedName>
        <fullName evidence="14">Zinc transporter 2</fullName>
    </recommendedName>
</protein>
<keyword evidence="8 9" id="KW-0472">Membrane</keyword>
<comment type="similarity">
    <text evidence="2">Belongs to the cation diffusion facilitator (CDF) transporter (TC 2.A.4) family. SLC30A subfamily.</text>
</comment>
<dbReference type="InterPro" id="IPR002524">
    <property type="entry name" value="Cation_efflux"/>
</dbReference>
<dbReference type="Proteomes" id="UP001634394">
    <property type="component" value="Unassembled WGS sequence"/>
</dbReference>
<feature type="transmembrane region" description="Helical" evidence="9">
    <location>
        <begin position="307"/>
        <end position="329"/>
    </location>
</feature>
<keyword evidence="5" id="KW-0862">Zinc</keyword>
<dbReference type="Pfam" id="PF16916">
    <property type="entry name" value="ZT_dimer"/>
    <property type="match status" value="1"/>
</dbReference>
<dbReference type="PANTHER" id="PTHR11562:SF17">
    <property type="entry name" value="RE54080P-RELATED"/>
    <property type="match status" value="1"/>
</dbReference>
<keyword evidence="13" id="KW-1185">Reference proteome</keyword>
<feature type="domain" description="Cation efflux protein transmembrane" evidence="10">
    <location>
        <begin position="79"/>
        <end position="330"/>
    </location>
</feature>
<keyword evidence="7" id="KW-0406">Ion transport</keyword>
<dbReference type="InterPro" id="IPR036837">
    <property type="entry name" value="Cation_efflux_CTD_sf"/>
</dbReference>
<proteinExistence type="inferred from homology"/>
<evidence type="ECO:0000256" key="4">
    <source>
        <dbReference type="ARBA" id="ARBA00022692"/>
    </source>
</evidence>
<reference evidence="12 13" key="1">
    <citation type="submission" date="2024-11" db="EMBL/GenBank/DDBJ databases">
        <title>Chromosome-level genome assembly of the freshwater bivalve Anodonta woodiana.</title>
        <authorList>
            <person name="Chen X."/>
        </authorList>
    </citation>
    <scope>NUCLEOTIDE SEQUENCE [LARGE SCALE GENOMIC DNA]</scope>
    <source>
        <strain evidence="12">MN2024</strain>
        <tissue evidence="12">Gills</tissue>
    </source>
</reference>
<evidence type="ECO:0008006" key="14">
    <source>
        <dbReference type="Google" id="ProtNLM"/>
    </source>
</evidence>
<evidence type="ECO:0000256" key="2">
    <source>
        <dbReference type="ARBA" id="ARBA00008873"/>
    </source>
</evidence>
<comment type="subcellular location">
    <subcellularLocation>
        <location evidence="1">Membrane</location>
        <topology evidence="1">Multi-pass membrane protein</topology>
    </subcellularLocation>
</comment>
<evidence type="ECO:0000256" key="8">
    <source>
        <dbReference type="ARBA" id="ARBA00023136"/>
    </source>
</evidence>
<evidence type="ECO:0000259" key="11">
    <source>
        <dbReference type="Pfam" id="PF16916"/>
    </source>
</evidence>
<keyword evidence="3" id="KW-0813">Transport</keyword>
<evidence type="ECO:0000313" key="13">
    <source>
        <dbReference type="Proteomes" id="UP001634394"/>
    </source>
</evidence>
<name>A0ABD3XUR1_SINWO</name>
<evidence type="ECO:0000256" key="3">
    <source>
        <dbReference type="ARBA" id="ARBA00022448"/>
    </source>
</evidence>
<keyword evidence="6 9" id="KW-1133">Transmembrane helix</keyword>
<evidence type="ECO:0000313" key="12">
    <source>
        <dbReference type="EMBL" id="KAL3889952.1"/>
    </source>
</evidence>
<evidence type="ECO:0000256" key="7">
    <source>
        <dbReference type="ARBA" id="ARBA00023065"/>
    </source>
</evidence>
<organism evidence="12 13">
    <name type="scientific">Sinanodonta woodiana</name>
    <name type="common">Chinese pond mussel</name>
    <name type="synonym">Anodonta woodiana</name>
    <dbReference type="NCBI Taxonomy" id="1069815"/>
    <lineage>
        <taxon>Eukaryota</taxon>
        <taxon>Metazoa</taxon>
        <taxon>Spiralia</taxon>
        <taxon>Lophotrochozoa</taxon>
        <taxon>Mollusca</taxon>
        <taxon>Bivalvia</taxon>
        <taxon>Autobranchia</taxon>
        <taxon>Heteroconchia</taxon>
        <taxon>Palaeoheterodonta</taxon>
        <taxon>Unionida</taxon>
        <taxon>Unionoidea</taxon>
        <taxon>Unionidae</taxon>
        <taxon>Unioninae</taxon>
        <taxon>Sinanodonta</taxon>
    </lineage>
</organism>
<dbReference type="InterPro" id="IPR058533">
    <property type="entry name" value="Cation_efflux_TM"/>
</dbReference>
<dbReference type="AlphaFoldDB" id="A0ABD3XUR1"/>
<dbReference type="SUPFAM" id="SSF160240">
    <property type="entry name" value="Cation efflux protein cytoplasmic domain-like"/>
    <property type="match status" value="1"/>
</dbReference>
<evidence type="ECO:0000259" key="10">
    <source>
        <dbReference type="Pfam" id="PF01545"/>
    </source>
</evidence>
<gene>
    <name evidence="12" type="ORF">ACJMK2_002267</name>
</gene>
<dbReference type="Pfam" id="PF01545">
    <property type="entry name" value="Cation_efflux"/>
    <property type="match status" value="1"/>
</dbReference>